<dbReference type="SUPFAM" id="SSF55383">
    <property type="entry name" value="Copper amine oxidase, domain N"/>
    <property type="match status" value="1"/>
</dbReference>
<reference evidence="2" key="1">
    <citation type="submission" date="2020-07" db="EMBL/GenBank/DDBJ databases">
        <title>Genomic analysis of a strain of Sedimentibacter Hydroxybenzoicus DSM7310.</title>
        <authorList>
            <person name="Ma S."/>
        </authorList>
    </citation>
    <scope>NUCLEOTIDE SEQUENCE</scope>
    <source>
        <strain evidence="2">DSM 7310</strain>
    </source>
</reference>
<evidence type="ECO:0000313" key="3">
    <source>
        <dbReference type="Proteomes" id="UP000611629"/>
    </source>
</evidence>
<dbReference type="EMBL" id="JACBNQ010000017">
    <property type="protein sequence ID" value="NYB75079.1"/>
    <property type="molecule type" value="Genomic_DNA"/>
</dbReference>
<comment type="caution">
    <text evidence="2">The sequence shown here is derived from an EMBL/GenBank/DDBJ whole genome shotgun (WGS) entry which is preliminary data.</text>
</comment>
<dbReference type="RefSeq" id="WP_179238786.1">
    <property type="nucleotide sequence ID" value="NZ_JACBNQ010000017.1"/>
</dbReference>
<dbReference type="InterPro" id="IPR012854">
    <property type="entry name" value="Cu_amine_oxidase-like_N"/>
</dbReference>
<dbReference type="Proteomes" id="UP000611629">
    <property type="component" value="Unassembled WGS sequence"/>
</dbReference>
<evidence type="ECO:0000259" key="1">
    <source>
        <dbReference type="Pfam" id="PF07833"/>
    </source>
</evidence>
<accession>A0A974BKX6</accession>
<dbReference type="AlphaFoldDB" id="A0A974BKX6"/>
<dbReference type="InterPro" id="IPR036582">
    <property type="entry name" value="Mao_N_sf"/>
</dbReference>
<gene>
    <name evidence="2" type="ORF">HZF24_13100</name>
</gene>
<name>A0A974BKX6_SEDHY</name>
<proteinExistence type="predicted"/>
<organism evidence="2 3">
    <name type="scientific">Sedimentibacter hydroxybenzoicus DSM 7310</name>
    <dbReference type="NCBI Taxonomy" id="1123245"/>
    <lineage>
        <taxon>Bacteria</taxon>
        <taxon>Bacillati</taxon>
        <taxon>Bacillota</taxon>
        <taxon>Tissierellia</taxon>
        <taxon>Sedimentibacter</taxon>
    </lineage>
</organism>
<dbReference type="PROSITE" id="PS51257">
    <property type="entry name" value="PROKAR_LIPOPROTEIN"/>
    <property type="match status" value="1"/>
</dbReference>
<dbReference type="Pfam" id="PF07833">
    <property type="entry name" value="Cu_amine_oxidN1"/>
    <property type="match status" value="1"/>
</dbReference>
<sequence>MVKRKISLFIAVLMLFSVLTGCTVNELGYLNMSSEINKLTQYEFKNSTQMEISKLITGGEKNSKIDVEISGEANIDDINAMYLNMDVKIKVDGKGNSEPVKMIMADNKIYVSKNIIAEVSKLQEDFGFYGYNGLVAEKMLEELKDTEYIVVAEMDDIYGSVSYKENYTVLLESAKEYLTNAFKGFDSKLIKKTSNGYSMELTAENAVEFVERLVKYVSENKELVFDETIKYLENIYAAVEIKGMEGTVETEEIIAELEGMREDFYDTIDEIAEFFETGEQRLYAGMLDRSYIKNEIYKKGRVYGQSIEGELIYESIIFGNIKSESEITSKTVNNASVTEKTISVEELEELYGVLENKYNPVNTVELSWNSNDTQVFVGKIRLDGAAEYEYVQFAIIENRAYLPLRYIGEAFGEEVQWDDANKKAYVVRGTEKIDMTGTLIDSATMVKIRDFEKLGYVIGYEQEYDYSTATITK</sequence>
<evidence type="ECO:0000313" key="2">
    <source>
        <dbReference type="EMBL" id="NYB75079.1"/>
    </source>
</evidence>
<feature type="domain" description="Copper amine oxidase-like N-terminal" evidence="1">
    <location>
        <begin position="363"/>
        <end position="425"/>
    </location>
</feature>
<protein>
    <recommendedName>
        <fullName evidence="1">Copper amine oxidase-like N-terminal domain-containing protein</fullName>
    </recommendedName>
</protein>
<keyword evidence="3" id="KW-1185">Reference proteome</keyword>